<evidence type="ECO:0000313" key="4">
    <source>
        <dbReference type="Proteomes" id="UP000001194"/>
    </source>
</evidence>
<dbReference type="AlphaFoldDB" id="B0CNL0"/>
<evidence type="ECO:0000313" key="3">
    <source>
        <dbReference type="EMBL" id="EDR15944.1"/>
    </source>
</evidence>
<reference evidence="3 4" key="1">
    <citation type="journal article" date="2008" name="Nature">
        <title>The genome of Laccaria bicolor provides insights into mycorrhizal symbiosis.</title>
        <authorList>
            <person name="Martin F."/>
            <person name="Aerts A."/>
            <person name="Ahren D."/>
            <person name="Brun A."/>
            <person name="Danchin E.G.J."/>
            <person name="Duchaussoy F."/>
            <person name="Gibon J."/>
            <person name="Kohler A."/>
            <person name="Lindquist E."/>
            <person name="Pereda V."/>
            <person name="Salamov A."/>
            <person name="Shapiro H.J."/>
            <person name="Wuyts J."/>
            <person name="Blaudez D."/>
            <person name="Buee M."/>
            <person name="Brokstein P."/>
            <person name="Canbaeck B."/>
            <person name="Cohen D."/>
            <person name="Courty P.E."/>
            <person name="Coutinho P.M."/>
            <person name="Delaruelle C."/>
            <person name="Detter J.C."/>
            <person name="Deveau A."/>
            <person name="DiFazio S."/>
            <person name="Duplessis S."/>
            <person name="Fraissinet-Tachet L."/>
            <person name="Lucic E."/>
            <person name="Frey-Klett P."/>
            <person name="Fourrey C."/>
            <person name="Feussner I."/>
            <person name="Gay G."/>
            <person name="Grimwood J."/>
            <person name="Hoegger P.J."/>
            <person name="Jain P."/>
            <person name="Kilaru S."/>
            <person name="Labbe J."/>
            <person name="Lin Y.C."/>
            <person name="Legue V."/>
            <person name="Le Tacon F."/>
            <person name="Marmeisse R."/>
            <person name="Melayah D."/>
            <person name="Montanini B."/>
            <person name="Muratet M."/>
            <person name="Nehls U."/>
            <person name="Niculita-Hirzel H."/>
            <person name="Oudot-Le Secq M.P."/>
            <person name="Peter M."/>
            <person name="Quesneville H."/>
            <person name="Rajashekar B."/>
            <person name="Reich M."/>
            <person name="Rouhier N."/>
            <person name="Schmutz J."/>
            <person name="Yin T."/>
            <person name="Chalot M."/>
            <person name="Henrissat B."/>
            <person name="Kuees U."/>
            <person name="Lucas S."/>
            <person name="Van de Peer Y."/>
            <person name="Podila G.K."/>
            <person name="Polle A."/>
            <person name="Pukkila P.J."/>
            <person name="Richardson P.M."/>
            <person name="Rouze P."/>
            <person name="Sanders I.R."/>
            <person name="Stajich J.E."/>
            <person name="Tunlid A."/>
            <person name="Tuskan G."/>
            <person name="Grigoriev I.V."/>
        </authorList>
    </citation>
    <scope>NUCLEOTIDE SEQUENCE [LARGE SCALE GENOMIC DNA]</scope>
    <source>
        <strain evidence="4">S238N-H82 / ATCC MYA-4686</strain>
    </source>
</reference>
<name>B0CNL0_LACBS</name>
<dbReference type="EMBL" id="DS547091">
    <property type="protein sequence ID" value="EDR15944.1"/>
    <property type="molecule type" value="Genomic_DNA"/>
</dbReference>
<accession>B0CNL0</accession>
<feature type="region of interest" description="Disordered" evidence="1">
    <location>
        <begin position="30"/>
        <end position="55"/>
    </location>
</feature>
<dbReference type="Proteomes" id="UP000001194">
    <property type="component" value="Unassembled WGS sequence"/>
</dbReference>
<feature type="chain" id="PRO_5002748605" evidence="2">
    <location>
        <begin position="23"/>
        <end position="125"/>
    </location>
</feature>
<proteinExistence type="predicted"/>
<dbReference type="KEGG" id="lbc:LACBIDRAFT_321046"/>
<sequence length="125" mass="13402">MPWLLHWLQLDLLVLCTASGYGCSPIPRPSSALAPSNNYRECSNNGNDERNSDSNQIVWGVSVGEGEEEDGVCDDVVDDDDELLEVEKLGGDVVGGGLADDGGGVTSIAHDVRAIQNFTIWTPRN</sequence>
<dbReference type="RefSeq" id="XP_001874152.1">
    <property type="nucleotide sequence ID" value="XM_001874117.1"/>
</dbReference>
<keyword evidence="2" id="KW-0732">Signal</keyword>
<evidence type="ECO:0000256" key="1">
    <source>
        <dbReference type="SAM" id="MobiDB-lite"/>
    </source>
</evidence>
<dbReference type="HOGENOM" id="CLU_1992985_0_0_1"/>
<dbReference type="InParanoid" id="B0CNL0"/>
<gene>
    <name evidence="3" type="ORF">LACBIDRAFT_321046</name>
</gene>
<feature type="signal peptide" evidence="2">
    <location>
        <begin position="1"/>
        <end position="22"/>
    </location>
</feature>
<protein>
    <submittedName>
        <fullName evidence="3">Predicted protein</fullName>
    </submittedName>
</protein>
<organism evidence="4">
    <name type="scientific">Laccaria bicolor (strain S238N-H82 / ATCC MYA-4686)</name>
    <name type="common">Bicoloured deceiver</name>
    <name type="synonym">Laccaria laccata var. bicolor</name>
    <dbReference type="NCBI Taxonomy" id="486041"/>
    <lineage>
        <taxon>Eukaryota</taxon>
        <taxon>Fungi</taxon>
        <taxon>Dikarya</taxon>
        <taxon>Basidiomycota</taxon>
        <taxon>Agaricomycotina</taxon>
        <taxon>Agaricomycetes</taxon>
        <taxon>Agaricomycetidae</taxon>
        <taxon>Agaricales</taxon>
        <taxon>Agaricineae</taxon>
        <taxon>Hydnangiaceae</taxon>
        <taxon>Laccaria</taxon>
    </lineage>
</organism>
<feature type="compositionally biased region" description="Polar residues" evidence="1">
    <location>
        <begin position="33"/>
        <end position="46"/>
    </location>
</feature>
<keyword evidence="4" id="KW-1185">Reference proteome</keyword>
<dbReference type="GeneID" id="6069622"/>
<evidence type="ECO:0000256" key="2">
    <source>
        <dbReference type="SAM" id="SignalP"/>
    </source>
</evidence>